<dbReference type="RefSeq" id="XP_001436131.1">
    <property type="nucleotide sequence ID" value="XM_001436094.1"/>
</dbReference>
<dbReference type="InterPro" id="IPR023610">
    <property type="entry name" value="PInositol-4/5-P-5/4-kinase"/>
</dbReference>
<proteinExistence type="predicted"/>
<dbReference type="InterPro" id="IPR011992">
    <property type="entry name" value="EF-hand-dom_pair"/>
</dbReference>
<reference evidence="4 5" key="1">
    <citation type="journal article" date="2006" name="Nature">
        <title>Global trends of whole-genome duplications revealed by the ciliate Paramecium tetraurelia.</title>
        <authorList>
            <consortium name="Genoscope"/>
            <person name="Aury J.-M."/>
            <person name="Jaillon O."/>
            <person name="Duret L."/>
            <person name="Noel B."/>
            <person name="Jubin C."/>
            <person name="Porcel B.M."/>
            <person name="Segurens B."/>
            <person name="Daubin V."/>
            <person name="Anthouard V."/>
            <person name="Aiach N."/>
            <person name="Arnaiz O."/>
            <person name="Billaut A."/>
            <person name="Beisson J."/>
            <person name="Blanc I."/>
            <person name="Bouhouche K."/>
            <person name="Camara F."/>
            <person name="Duharcourt S."/>
            <person name="Guigo R."/>
            <person name="Gogendeau D."/>
            <person name="Katinka M."/>
            <person name="Keller A.-M."/>
            <person name="Kissmehl R."/>
            <person name="Klotz C."/>
            <person name="Koll F."/>
            <person name="Le Moue A."/>
            <person name="Lepere C."/>
            <person name="Malinsky S."/>
            <person name="Nowacki M."/>
            <person name="Nowak J.K."/>
            <person name="Plattner H."/>
            <person name="Poulain J."/>
            <person name="Ruiz F."/>
            <person name="Serrano V."/>
            <person name="Zagulski M."/>
            <person name="Dessen P."/>
            <person name="Betermier M."/>
            <person name="Weissenbach J."/>
            <person name="Scarpelli C."/>
            <person name="Schachter V."/>
            <person name="Sperling L."/>
            <person name="Meyer E."/>
            <person name="Cohen J."/>
            <person name="Wincker P."/>
        </authorList>
    </citation>
    <scope>NUCLEOTIDE SEQUENCE [LARGE SCALE GENOMIC DNA]</scope>
    <source>
        <strain evidence="4 5">Stock d4-2</strain>
    </source>
</reference>
<dbReference type="GeneID" id="5021912"/>
<dbReference type="FunCoup" id="A0CD67">
    <property type="interactions" value="59"/>
</dbReference>
<feature type="domain" description="EF-hand" evidence="2">
    <location>
        <begin position="76"/>
        <end position="111"/>
    </location>
</feature>
<evidence type="ECO:0000259" key="3">
    <source>
        <dbReference type="PROSITE" id="PS51455"/>
    </source>
</evidence>
<feature type="domain" description="PIPK" evidence="3">
    <location>
        <begin position="306"/>
        <end position="683"/>
    </location>
</feature>
<dbReference type="HOGENOM" id="CLU_389087_0_0_1"/>
<dbReference type="GO" id="GO:0005886">
    <property type="term" value="C:plasma membrane"/>
    <property type="evidence" value="ECO:0000318"/>
    <property type="project" value="GO_Central"/>
</dbReference>
<evidence type="ECO:0000256" key="1">
    <source>
        <dbReference type="PROSITE-ProRule" id="PRU00781"/>
    </source>
</evidence>
<keyword evidence="5" id="KW-1185">Reference proteome</keyword>
<dbReference type="STRING" id="5888.A0CD67"/>
<dbReference type="OrthoDB" id="2129491at2759"/>
<sequence length="689" mass="80940">MKQFSQKELESIQKRFSAMSNNGQVNYKQFQNTMGILGLDHATFLLDRIFNVISEGKKVFTLNQYINYLQLVMFGNEQQKAQLSFAFIDLQRKGYIEYKEFQQMLLDLTMFWNQITGSRVTPRQSYIGNLWDQFECERLDFPQFYQKYQIIQESIDWYEYFNETEILLQSCPQANKAFILQNMIDQLQNEIRNCVNLLSDYERNKKQIIDESFVYGPCNFSTSQIAKNGDDDPSFEISFLSNIQTNSFSLTNSSDHPLDQVLNRLEYLQQMIEQAINLPQVVQPYYFKSPARLSTQRKKNTIMNMPKRKAKQKLSVYFGHENWNLILNLMIGMKQALSNIQPEFYGKNALQHEFAERYVYDILQNRCSNFDFRKAYQFKDYAPSIFLRIRRQFQISNKDFQRSVGPENLIGNLVFGKLDSLTELGSTGRSGSFFYYTQDCQYMIKTISENEARLLRKILARYYKYVQTHPYTLLSRIFGLHQLKIFKSKTEFTKIYLVTIVNIFRSGLDIDVRYDIKGIIAIRLKGSLYGRQTSTNPNEKVQDNTIALKDLDLLQKKDYLNLEPQDQQLLLKTIVEDCSFLKDNDIIDYSLLVGFHKRDINRSSLYGQQVQNNSHPFESFEGGILSMDKQWIYFIGIIDILTLFNTKKYLEYGFKSTLVSNDISCVPPARYAERFANFIATNLILQKSK</sequence>
<dbReference type="Gene3D" id="1.10.238.10">
    <property type="entry name" value="EF-hand"/>
    <property type="match status" value="1"/>
</dbReference>
<dbReference type="Proteomes" id="UP000000600">
    <property type="component" value="Unassembled WGS sequence"/>
</dbReference>
<protein>
    <recommendedName>
        <fullName evidence="6">PIPK domain-containing protein</fullName>
    </recommendedName>
</protein>
<dbReference type="Gene3D" id="3.30.810.10">
    <property type="entry name" value="2-Layer Sandwich"/>
    <property type="match status" value="1"/>
</dbReference>
<dbReference type="CDD" id="cd00139">
    <property type="entry name" value="PIPKc"/>
    <property type="match status" value="1"/>
</dbReference>
<dbReference type="InterPro" id="IPR002048">
    <property type="entry name" value="EF_hand_dom"/>
</dbReference>
<dbReference type="SUPFAM" id="SSF47473">
    <property type="entry name" value="EF-hand"/>
    <property type="match status" value="1"/>
</dbReference>
<dbReference type="Pfam" id="PF01504">
    <property type="entry name" value="PIP5K"/>
    <property type="match status" value="1"/>
</dbReference>
<dbReference type="GO" id="GO:0046854">
    <property type="term" value="P:phosphatidylinositol phosphate biosynthetic process"/>
    <property type="evidence" value="ECO:0000318"/>
    <property type="project" value="GO_Central"/>
</dbReference>
<dbReference type="Gene3D" id="3.30.800.10">
    <property type="entry name" value="Phosphatidylinositol Phosphate Kinase II Beta"/>
    <property type="match status" value="1"/>
</dbReference>
<dbReference type="SUPFAM" id="SSF56104">
    <property type="entry name" value="SAICAR synthase-like"/>
    <property type="match status" value="1"/>
</dbReference>
<keyword evidence="1" id="KW-0808">Transferase</keyword>
<name>A0CD67_PARTE</name>
<dbReference type="PROSITE" id="PS51455">
    <property type="entry name" value="PIPK"/>
    <property type="match status" value="1"/>
</dbReference>
<evidence type="ECO:0008006" key="6">
    <source>
        <dbReference type="Google" id="ProtNLM"/>
    </source>
</evidence>
<evidence type="ECO:0000259" key="2">
    <source>
        <dbReference type="PROSITE" id="PS50222"/>
    </source>
</evidence>
<keyword evidence="1" id="KW-0547">Nucleotide-binding</keyword>
<dbReference type="InterPro" id="IPR002498">
    <property type="entry name" value="PInositol-4-P-4/5-kinase_core"/>
</dbReference>
<dbReference type="PROSITE" id="PS50222">
    <property type="entry name" value="EF_HAND_2"/>
    <property type="match status" value="1"/>
</dbReference>
<dbReference type="AlphaFoldDB" id="A0CD67"/>
<dbReference type="InterPro" id="IPR027483">
    <property type="entry name" value="PInositol-4-P-4/5-kinase_C_sf"/>
</dbReference>
<keyword evidence="1" id="KW-0067">ATP-binding</keyword>
<accession>A0CD67</accession>
<dbReference type="KEGG" id="ptm:GSPATT00006945001"/>
<dbReference type="GO" id="GO:0005524">
    <property type="term" value="F:ATP binding"/>
    <property type="evidence" value="ECO:0007669"/>
    <property type="project" value="UniProtKB-UniRule"/>
</dbReference>
<dbReference type="OMA" id="IQESIDW"/>
<organism evidence="4 5">
    <name type="scientific">Paramecium tetraurelia</name>
    <dbReference type="NCBI Taxonomy" id="5888"/>
    <lineage>
        <taxon>Eukaryota</taxon>
        <taxon>Sar</taxon>
        <taxon>Alveolata</taxon>
        <taxon>Ciliophora</taxon>
        <taxon>Intramacronucleata</taxon>
        <taxon>Oligohymenophorea</taxon>
        <taxon>Peniculida</taxon>
        <taxon>Parameciidae</taxon>
        <taxon>Paramecium</taxon>
    </lineage>
</organism>
<dbReference type="InParanoid" id="A0CD67"/>
<dbReference type="eggNOG" id="KOG0229">
    <property type="taxonomic scope" value="Eukaryota"/>
</dbReference>
<dbReference type="GO" id="GO:0016308">
    <property type="term" value="F:1-phosphatidylinositol-4-phosphate 5-kinase activity"/>
    <property type="evidence" value="ECO:0000318"/>
    <property type="project" value="GO_Central"/>
</dbReference>
<dbReference type="PANTHER" id="PTHR23086">
    <property type="entry name" value="PHOSPHATIDYLINOSITOL-4-PHOSPHATE 5-KINASE"/>
    <property type="match status" value="1"/>
</dbReference>
<gene>
    <name evidence="4" type="ORF">GSPATT00006945001</name>
</gene>
<dbReference type="PANTHER" id="PTHR23086:SF8">
    <property type="entry name" value="PHOSPHATIDYLINOSITOL 5-PHOSPHATE 4-KINASE, ISOFORM A"/>
    <property type="match status" value="1"/>
</dbReference>
<dbReference type="SMART" id="SM00330">
    <property type="entry name" value="PIPKc"/>
    <property type="match status" value="1"/>
</dbReference>
<dbReference type="GO" id="GO:0005509">
    <property type="term" value="F:calcium ion binding"/>
    <property type="evidence" value="ECO:0007669"/>
    <property type="project" value="InterPro"/>
</dbReference>
<dbReference type="InterPro" id="IPR027484">
    <property type="entry name" value="PInositol-4-P-5-kinase_N"/>
</dbReference>
<dbReference type="EMBL" id="CT868063">
    <property type="protein sequence ID" value="CAK68734.1"/>
    <property type="molecule type" value="Genomic_DNA"/>
</dbReference>
<evidence type="ECO:0000313" key="5">
    <source>
        <dbReference type="Proteomes" id="UP000000600"/>
    </source>
</evidence>
<evidence type="ECO:0000313" key="4">
    <source>
        <dbReference type="EMBL" id="CAK68734.1"/>
    </source>
</evidence>
<keyword evidence="1" id="KW-0418">Kinase</keyword>